<evidence type="ECO:0000256" key="1">
    <source>
        <dbReference type="ARBA" id="ARBA00006964"/>
    </source>
</evidence>
<protein>
    <recommendedName>
        <fullName evidence="2">NIF3-like protein 1</fullName>
    </recommendedName>
</protein>
<dbReference type="GO" id="GO:0046872">
    <property type="term" value="F:metal ion binding"/>
    <property type="evidence" value="ECO:0007669"/>
    <property type="project" value="UniProtKB-KW"/>
</dbReference>
<dbReference type="PANTHER" id="PTHR13799">
    <property type="entry name" value="NGG1 INTERACTING FACTOR 3"/>
    <property type="match status" value="1"/>
</dbReference>
<dbReference type="NCBIfam" id="TIGR00486">
    <property type="entry name" value="YbgI_SA1388"/>
    <property type="match status" value="1"/>
</dbReference>
<dbReference type="InterPro" id="IPR036069">
    <property type="entry name" value="DUF34/NIF3_sf"/>
</dbReference>
<evidence type="ECO:0000256" key="2">
    <source>
        <dbReference type="ARBA" id="ARBA00019069"/>
    </source>
</evidence>
<dbReference type="Pfam" id="PF01784">
    <property type="entry name" value="DUF34_NIF3"/>
    <property type="match status" value="1"/>
</dbReference>
<dbReference type="PANTHER" id="PTHR13799:SF13">
    <property type="entry name" value="NIF3-LIKE PROTEIN 1"/>
    <property type="match status" value="1"/>
</dbReference>
<name>A0AAN7S7W0_9COLE</name>
<dbReference type="FunFam" id="3.40.1390.30:FF:000001">
    <property type="entry name" value="GTP cyclohydrolase 1 type 2"/>
    <property type="match status" value="1"/>
</dbReference>
<dbReference type="EMBL" id="JARPUR010000005">
    <property type="protein sequence ID" value="KAK4876256.1"/>
    <property type="molecule type" value="Genomic_DNA"/>
</dbReference>
<feature type="binding site" evidence="3">
    <location>
        <position position="234"/>
    </location>
    <ligand>
        <name>a divalent metal cation</name>
        <dbReference type="ChEBI" id="CHEBI:60240"/>
        <label>1</label>
    </ligand>
</feature>
<sequence>MPNENYVGKPLQDIVSKLTDYAPLKLAETWDNVGLLVDPMSSVNVKNILLTNDATEDVVDEATNLNVGLIISYHPNIFQGLKSVSSRTWKERIVVKCLQNNIAVFSPHTSWDSVHGGVNDWLGDAFDFEVSVPIIPNTENPKYGSGRICTLKHPITLEDSIKRVKNHIGISHLRLAVAKGKDQSDAVSSVALCAGSGSSVLKGVKSNLYVTGEMLHHDILEATQNGIHVILCNHSDSERGFLKSFQSILTEMLNKEVGVFVSNVDCDPLITV</sequence>
<comment type="caution">
    <text evidence="4">The sequence shown here is derived from an EMBL/GenBank/DDBJ whole genome shotgun (WGS) entry which is preliminary data.</text>
</comment>
<gene>
    <name evidence="4" type="ORF">RN001_012678</name>
</gene>
<evidence type="ECO:0000313" key="4">
    <source>
        <dbReference type="EMBL" id="KAK4876256.1"/>
    </source>
</evidence>
<keyword evidence="5" id="KW-1185">Reference proteome</keyword>
<accession>A0AAN7S7W0</accession>
<evidence type="ECO:0000313" key="5">
    <source>
        <dbReference type="Proteomes" id="UP001353858"/>
    </source>
</evidence>
<feature type="binding site" evidence="3">
    <location>
        <position position="74"/>
    </location>
    <ligand>
        <name>a divalent metal cation</name>
        <dbReference type="ChEBI" id="CHEBI:60240"/>
        <label>1</label>
    </ligand>
</feature>
<feature type="binding site" evidence="3">
    <location>
        <position position="238"/>
    </location>
    <ligand>
        <name>a divalent metal cation</name>
        <dbReference type="ChEBI" id="CHEBI:60240"/>
        <label>1</label>
    </ligand>
</feature>
<dbReference type="GO" id="GO:0005739">
    <property type="term" value="C:mitochondrion"/>
    <property type="evidence" value="ECO:0007669"/>
    <property type="project" value="TreeGrafter"/>
</dbReference>
<organism evidence="4 5">
    <name type="scientific">Aquatica leii</name>
    <dbReference type="NCBI Taxonomy" id="1421715"/>
    <lineage>
        <taxon>Eukaryota</taxon>
        <taxon>Metazoa</taxon>
        <taxon>Ecdysozoa</taxon>
        <taxon>Arthropoda</taxon>
        <taxon>Hexapoda</taxon>
        <taxon>Insecta</taxon>
        <taxon>Pterygota</taxon>
        <taxon>Neoptera</taxon>
        <taxon>Endopterygota</taxon>
        <taxon>Coleoptera</taxon>
        <taxon>Polyphaga</taxon>
        <taxon>Elateriformia</taxon>
        <taxon>Elateroidea</taxon>
        <taxon>Lampyridae</taxon>
        <taxon>Luciolinae</taxon>
        <taxon>Aquatica</taxon>
    </lineage>
</organism>
<proteinExistence type="inferred from homology"/>
<dbReference type="AlphaFoldDB" id="A0AAN7S7W0"/>
<feature type="binding site" evidence="3">
    <location>
        <position position="112"/>
    </location>
    <ligand>
        <name>a divalent metal cation</name>
        <dbReference type="ChEBI" id="CHEBI:60240"/>
        <label>1</label>
    </ligand>
</feature>
<dbReference type="SUPFAM" id="SSF102705">
    <property type="entry name" value="NIF3 (NGG1p interacting factor 3)-like"/>
    <property type="match status" value="1"/>
</dbReference>
<comment type="similarity">
    <text evidence="1">Belongs to the GTP cyclohydrolase I type 2/NIF3 family.</text>
</comment>
<evidence type="ECO:0000256" key="3">
    <source>
        <dbReference type="PIRSR" id="PIRSR602678-1"/>
    </source>
</evidence>
<dbReference type="InterPro" id="IPR002678">
    <property type="entry name" value="DUF34/NIF3"/>
</dbReference>
<dbReference type="Gene3D" id="3.40.1390.30">
    <property type="entry name" value="NIF3 (NGG1p interacting factor 3)-like"/>
    <property type="match status" value="1"/>
</dbReference>
<keyword evidence="3" id="KW-0479">Metal-binding</keyword>
<reference evidence="5" key="1">
    <citation type="submission" date="2023-01" db="EMBL/GenBank/DDBJ databases">
        <title>Key to firefly adult light organ development and bioluminescence: homeobox transcription factors regulate luciferase expression and transportation to peroxisome.</title>
        <authorList>
            <person name="Fu X."/>
        </authorList>
    </citation>
    <scope>NUCLEOTIDE SEQUENCE [LARGE SCALE GENOMIC DNA]</scope>
</reference>
<dbReference type="Proteomes" id="UP001353858">
    <property type="component" value="Unassembled WGS sequence"/>
</dbReference>